<evidence type="ECO:0000256" key="9">
    <source>
        <dbReference type="ARBA" id="ARBA00023128"/>
    </source>
</evidence>
<dbReference type="InterPro" id="IPR029045">
    <property type="entry name" value="ClpP/crotonase-like_dom_sf"/>
</dbReference>
<dbReference type="Proteomes" id="UP000515163">
    <property type="component" value="Unplaced"/>
</dbReference>
<dbReference type="GO" id="GO:0005759">
    <property type="term" value="C:mitochondrial matrix"/>
    <property type="evidence" value="ECO:0007669"/>
    <property type="project" value="UniProtKB-SubCell"/>
</dbReference>
<comment type="similarity">
    <text evidence="3 18">Belongs to the enoyl-CoA hydratase/isomerase family.</text>
</comment>
<dbReference type="PANTHER" id="PTHR11941:SF45">
    <property type="entry name" value="ENOYL-COA DELTA ISOMERASE 1, MITOCHONDRIAL"/>
    <property type="match status" value="1"/>
</dbReference>
<dbReference type="PANTHER" id="PTHR11941">
    <property type="entry name" value="ENOYL-COA HYDRATASE-RELATED"/>
    <property type="match status" value="1"/>
</dbReference>
<evidence type="ECO:0000256" key="14">
    <source>
        <dbReference type="ARBA" id="ARBA00052542"/>
    </source>
</evidence>
<evidence type="ECO:0000256" key="17">
    <source>
        <dbReference type="ARBA" id="ARBA00083575"/>
    </source>
</evidence>
<dbReference type="InterPro" id="IPR001753">
    <property type="entry name" value="Enoyl-CoA_hydra/iso"/>
</dbReference>
<comment type="catalytic activity">
    <reaction evidence="13">
        <text>(3Z)-dodecenoyl-CoA = (2E)-dodecenoyl-CoA</text>
        <dbReference type="Rhea" id="RHEA:23716"/>
        <dbReference type="ChEBI" id="CHEBI:57330"/>
        <dbReference type="ChEBI" id="CHEBI:58543"/>
        <dbReference type="EC" id="5.3.3.8"/>
    </reaction>
    <physiologicalReaction direction="left-to-right" evidence="13">
        <dbReference type="Rhea" id="RHEA:23717"/>
    </physiologicalReaction>
</comment>
<dbReference type="GO" id="GO:0006635">
    <property type="term" value="P:fatty acid beta-oxidation"/>
    <property type="evidence" value="ECO:0007669"/>
    <property type="project" value="TreeGrafter"/>
</dbReference>
<evidence type="ECO:0000313" key="19">
    <source>
        <dbReference type="Proteomes" id="UP000515163"/>
    </source>
</evidence>
<comment type="catalytic activity">
    <reaction evidence="12">
        <text>(2E)-tetradecenoyl-CoA = (3Z)-tetradecenoyl-CoA</text>
        <dbReference type="Rhea" id="RHEA:29847"/>
        <dbReference type="ChEBI" id="CHEBI:61405"/>
        <dbReference type="ChEBI" id="CHEBI:61968"/>
    </reaction>
    <physiologicalReaction direction="right-to-left" evidence="12">
        <dbReference type="Rhea" id="RHEA:29849"/>
    </physiologicalReaction>
</comment>
<evidence type="ECO:0000256" key="10">
    <source>
        <dbReference type="ARBA" id="ARBA00023235"/>
    </source>
</evidence>
<protein>
    <recommendedName>
        <fullName evidence="16">Enoyl-CoA delta isomerase 1, mitochondrial</fullName>
    </recommendedName>
    <alternativeName>
        <fullName evidence="17">3,2-trans-enoyl-CoA isomerase</fullName>
    </alternativeName>
</protein>
<dbReference type="GO" id="GO:0004165">
    <property type="term" value="F:delta(3)-delta(2)-enoyl-CoA isomerase activity"/>
    <property type="evidence" value="ECO:0007669"/>
    <property type="project" value="UniProtKB-EC"/>
</dbReference>
<comment type="catalytic activity">
    <reaction evidence="14">
        <text>(3Z)-octenoyl-CoA = (2E)-octenoyl-CoA</text>
        <dbReference type="Rhea" id="RHEA:46044"/>
        <dbReference type="ChEBI" id="CHEBI:62242"/>
        <dbReference type="ChEBI" id="CHEBI:85640"/>
    </reaction>
    <physiologicalReaction direction="left-to-right" evidence="14">
        <dbReference type="Rhea" id="RHEA:46045"/>
    </physiologicalReaction>
</comment>
<dbReference type="RefSeq" id="XP_031554485.1">
    <property type="nucleotide sequence ID" value="XM_031698625.1"/>
</dbReference>
<reference evidence="20" key="1">
    <citation type="submission" date="2025-08" db="UniProtKB">
        <authorList>
            <consortium name="RefSeq"/>
        </authorList>
    </citation>
    <scope>IDENTIFICATION</scope>
    <source>
        <tissue evidence="20">Tentacle</tissue>
    </source>
</reference>
<dbReference type="GeneID" id="116291457"/>
<dbReference type="FunCoup" id="A0A6P8HPA0">
    <property type="interactions" value="544"/>
</dbReference>
<comment type="subcellular location">
    <subcellularLocation>
        <location evidence="1">Mitochondrion matrix</location>
    </subcellularLocation>
</comment>
<keyword evidence="6" id="KW-0809">Transit peptide</keyword>
<evidence type="ECO:0000313" key="20">
    <source>
        <dbReference type="RefSeq" id="XP_031554485.1"/>
    </source>
</evidence>
<comment type="catalytic activity">
    <reaction evidence="11">
        <text>(3Z)-decenoyl-CoA = (2E)-decenoyl-CoA</text>
        <dbReference type="Rhea" id="RHEA:77195"/>
        <dbReference type="ChEBI" id="CHEBI:61406"/>
        <dbReference type="ChEBI" id="CHEBI:195601"/>
    </reaction>
    <physiologicalReaction direction="left-to-right" evidence="11">
        <dbReference type="Rhea" id="RHEA:77196"/>
    </physiologicalReaction>
</comment>
<evidence type="ECO:0000256" key="15">
    <source>
        <dbReference type="ARBA" id="ARBA00056147"/>
    </source>
</evidence>
<dbReference type="Gene3D" id="3.90.226.10">
    <property type="entry name" value="2-enoyl-CoA Hydratase, Chain A, domain 1"/>
    <property type="match status" value="1"/>
</dbReference>
<keyword evidence="8" id="KW-0443">Lipid metabolism</keyword>
<keyword evidence="7" id="KW-0007">Acetylation</keyword>
<evidence type="ECO:0000256" key="16">
    <source>
        <dbReference type="ARBA" id="ARBA00068317"/>
    </source>
</evidence>
<dbReference type="SUPFAM" id="SSF52096">
    <property type="entry name" value="ClpP/crotonase"/>
    <property type="match status" value="1"/>
</dbReference>
<dbReference type="InParanoid" id="A0A6P8HPA0"/>
<keyword evidence="5" id="KW-0276">Fatty acid metabolism</keyword>
<comment type="subunit">
    <text evidence="4">Homotrimer.</text>
</comment>
<dbReference type="PROSITE" id="PS00166">
    <property type="entry name" value="ENOYL_COA_HYDRATASE"/>
    <property type="match status" value="1"/>
</dbReference>
<evidence type="ECO:0000256" key="8">
    <source>
        <dbReference type="ARBA" id="ARBA00023098"/>
    </source>
</evidence>
<keyword evidence="9" id="KW-0496">Mitochondrion</keyword>
<evidence type="ECO:0000256" key="18">
    <source>
        <dbReference type="RuleBase" id="RU003707"/>
    </source>
</evidence>
<evidence type="ECO:0000256" key="1">
    <source>
        <dbReference type="ARBA" id="ARBA00004305"/>
    </source>
</evidence>
<evidence type="ECO:0000256" key="5">
    <source>
        <dbReference type="ARBA" id="ARBA00022832"/>
    </source>
</evidence>
<dbReference type="AlphaFoldDB" id="A0A6P8HPA0"/>
<comment type="function">
    <text evidence="15">Key enzyme of fatty acid beta-oxidation. Able to isomerize both 3-cis (3Z) and 3-trans (3E) double bonds into the 2-trans (2E) form in a range of enoyl-CoA species, with a preference for (3Z)-enoyl-CoAs over (3E)-enoyl-CoAs. The catalytic efficiency of this enzyme is not affected by the fatty acyl chain length.</text>
</comment>
<name>A0A6P8HPA0_ACTTE</name>
<evidence type="ECO:0000256" key="3">
    <source>
        <dbReference type="ARBA" id="ARBA00005254"/>
    </source>
</evidence>
<organism evidence="19 20">
    <name type="scientific">Actinia tenebrosa</name>
    <name type="common">Australian red waratah sea anemone</name>
    <dbReference type="NCBI Taxonomy" id="6105"/>
    <lineage>
        <taxon>Eukaryota</taxon>
        <taxon>Metazoa</taxon>
        <taxon>Cnidaria</taxon>
        <taxon>Anthozoa</taxon>
        <taxon>Hexacorallia</taxon>
        <taxon>Actiniaria</taxon>
        <taxon>Actiniidae</taxon>
        <taxon>Actinia</taxon>
    </lineage>
</organism>
<evidence type="ECO:0000256" key="6">
    <source>
        <dbReference type="ARBA" id="ARBA00022946"/>
    </source>
</evidence>
<dbReference type="CDD" id="cd06558">
    <property type="entry name" value="crotonase-like"/>
    <property type="match status" value="1"/>
</dbReference>
<dbReference type="OrthoDB" id="1696280at2759"/>
<evidence type="ECO:0000256" key="7">
    <source>
        <dbReference type="ARBA" id="ARBA00022990"/>
    </source>
</evidence>
<evidence type="ECO:0000256" key="4">
    <source>
        <dbReference type="ARBA" id="ARBA00011233"/>
    </source>
</evidence>
<dbReference type="FunFam" id="3.90.226.10:FF:000034">
    <property type="entry name" value="Enoyl-CoA delta isomerase 1"/>
    <property type="match status" value="1"/>
</dbReference>
<proteinExistence type="inferred from homology"/>
<dbReference type="KEGG" id="aten:116291457"/>
<dbReference type="Pfam" id="PF00378">
    <property type="entry name" value="ECH_1"/>
    <property type="match status" value="1"/>
</dbReference>
<evidence type="ECO:0000256" key="11">
    <source>
        <dbReference type="ARBA" id="ARBA00050938"/>
    </source>
</evidence>
<evidence type="ECO:0000256" key="2">
    <source>
        <dbReference type="ARBA" id="ARBA00005005"/>
    </source>
</evidence>
<evidence type="ECO:0000256" key="13">
    <source>
        <dbReference type="ARBA" id="ARBA00052376"/>
    </source>
</evidence>
<dbReference type="InterPro" id="IPR018376">
    <property type="entry name" value="Enoyl-CoA_hyd/isom_CS"/>
</dbReference>
<accession>A0A6P8HPA0</accession>
<gene>
    <name evidence="20" type="primary">LOC116291457</name>
</gene>
<dbReference type="Gene3D" id="6.10.250.170">
    <property type="match status" value="1"/>
</dbReference>
<evidence type="ECO:0000256" key="12">
    <source>
        <dbReference type="ARBA" id="ARBA00051293"/>
    </source>
</evidence>
<keyword evidence="10" id="KW-0413">Isomerase</keyword>
<keyword evidence="19" id="KW-1185">Reference proteome</keyword>
<comment type="pathway">
    <text evidence="2">Lipid metabolism; fatty acid beta-oxidation.</text>
</comment>
<sequence>MATNIRHVIKPILRFSPNSSRNRITRIFARYASSSSVEVQTQDQVATVVLNRKPVNSFTLEFLEEINTTLSDLENNRDIRGLILTSSLPKVFSAGLDLIKEMHNPDPKRLAVFWRGFQEMWLQLYGSRLATIAVVNGHAIAGGCVLASACDYRIMAPNYSLGLNETVAGIAVPFWVSQTLTNLVGKRVGERATLLSEMFSSDAALSSGLVDMVVAQENLMAEAQKQMKRWLAIPDSGRSLTKHTIRREMLENMRDDREEDIKDFVSYIMRESTQKFVQIQIDNIKQKSKK</sequence>